<evidence type="ECO:0000256" key="1">
    <source>
        <dbReference type="SAM" id="Phobius"/>
    </source>
</evidence>
<name>A0ABV6YJ89_UNCEI</name>
<feature type="transmembrane region" description="Helical" evidence="1">
    <location>
        <begin position="50"/>
        <end position="67"/>
    </location>
</feature>
<dbReference type="Gene3D" id="3.40.720.10">
    <property type="entry name" value="Alkaline Phosphatase, subunit A"/>
    <property type="match status" value="1"/>
</dbReference>
<dbReference type="PANTHER" id="PTHR10151">
    <property type="entry name" value="ECTONUCLEOTIDE PYROPHOSPHATASE/PHOSPHODIESTERASE"/>
    <property type="match status" value="1"/>
</dbReference>
<protein>
    <submittedName>
        <fullName evidence="2">Alkaline phosphatase family protein</fullName>
    </submittedName>
</protein>
<sequence>MVGNEEKKEGPSASPSAGGVWLLGVAALLSCAASVAAVRLAVPPVLDEKLTTLLLFLVVPAIPIVLFGVIRRWLGILIAFVIPFIWLCLAREGSDSLMLWLVPAVFAGLIIHAGRLSARGKLPRFAVAVALLASVLAVFWPGPRRPAQGPRVLLFGIDGGTWVLADSLISQRQLPNLAKLLEDRGHRAYLRSLPSLYSPQVWSTIATGCSPDVHGIQDFGAKQSDYEVGRLWDRMRFDGRSYGLCGYYFTWPPPSSGLGPNSFVLPSFLAPDSQAFPAEYSFYWQIENHVQSSTATMSWPAALHHGFRHGVRLSTLRRVVREMSGKRPLMSDDPEAYWRSQRMLVAIRGDLFAELIRTRRPEFAAVLFTEVDKVSHRFWKFIQPHGFPEVSEEELARYRNVITDLYVEIDCSLGRTMASAPEDVDLIIVSDHGFRRATKSLGGFSRISAESLIEILDGGEDLFGTNVDGRVFLRAVSDSEAERERVLVRTESILKQVRMTGSEQSIFQIVREDDTLIISIGARGEVPEGARLSINEKEYPFEAVIRSMRGRRGGRGWSGVHHPDGIYLLAGPAASRAVAGDSAHVLDVAPTVAALLKLPVSPRWQGRPLVQGVSLAEVEIADYPPPSIEAMTASPVQVDEALKEKLRAIGYLE</sequence>
<comment type="caution">
    <text evidence="2">The sequence shown here is derived from an EMBL/GenBank/DDBJ whole genome shotgun (WGS) entry which is preliminary data.</text>
</comment>
<dbReference type="InterPro" id="IPR017850">
    <property type="entry name" value="Alkaline_phosphatase_core_sf"/>
</dbReference>
<accession>A0ABV6YJ89</accession>
<dbReference type="Pfam" id="PF01663">
    <property type="entry name" value="Phosphodiest"/>
    <property type="match status" value="1"/>
</dbReference>
<dbReference type="Proteomes" id="UP001593833">
    <property type="component" value="Unassembled WGS sequence"/>
</dbReference>
<proteinExistence type="predicted"/>
<reference evidence="2 3" key="1">
    <citation type="submission" date="2024-09" db="EMBL/GenBank/DDBJ databases">
        <authorList>
            <person name="D'Angelo T."/>
        </authorList>
    </citation>
    <scope>NUCLEOTIDE SEQUENCE [LARGE SCALE GENOMIC DNA]</scope>
    <source>
        <strain evidence="2">SAG AM-320-E07</strain>
    </source>
</reference>
<dbReference type="InterPro" id="IPR002591">
    <property type="entry name" value="Phosphodiest/P_Trfase"/>
</dbReference>
<dbReference type="SUPFAM" id="SSF53649">
    <property type="entry name" value="Alkaline phosphatase-like"/>
    <property type="match status" value="1"/>
</dbReference>
<keyword evidence="1" id="KW-1133">Transmembrane helix</keyword>
<dbReference type="EMBL" id="JBHPKH010000014">
    <property type="protein sequence ID" value="MFC1572391.1"/>
    <property type="molecule type" value="Genomic_DNA"/>
</dbReference>
<keyword evidence="3" id="KW-1185">Reference proteome</keyword>
<keyword evidence="1" id="KW-0472">Membrane</keyword>
<feature type="transmembrane region" description="Helical" evidence="1">
    <location>
        <begin position="97"/>
        <end position="116"/>
    </location>
</feature>
<keyword evidence="1" id="KW-0812">Transmembrane</keyword>
<organism evidence="2 3">
    <name type="scientific">Eiseniibacteriota bacterium</name>
    <dbReference type="NCBI Taxonomy" id="2212470"/>
    <lineage>
        <taxon>Bacteria</taxon>
        <taxon>Candidatus Eiseniibacteriota</taxon>
    </lineage>
</organism>
<dbReference type="PANTHER" id="PTHR10151:SF120">
    <property type="entry name" value="BIS(5'-ADENOSYL)-TRIPHOSPHATASE"/>
    <property type="match status" value="1"/>
</dbReference>
<evidence type="ECO:0000313" key="2">
    <source>
        <dbReference type="EMBL" id="MFC1572391.1"/>
    </source>
</evidence>
<feature type="transmembrane region" description="Helical" evidence="1">
    <location>
        <begin position="20"/>
        <end position="38"/>
    </location>
</feature>
<feature type="transmembrane region" description="Helical" evidence="1">
    <location>
        <begin position="122"/>
        <end position="140"/>
    </location>
</feature>
<evidence type="ECO:0000313" key="3">
    <source>
        <dbReference type="Proteomes" id="UP001593833"/>
    </source>
</evidence>
<feature type="transmembrane region" description="Helical" evidence="1">
    <location>
        <begin position="73"/>
        <end position="90"/>
    </location>
</feature>
<gene>
    <name evidence="2" type="ORF">ACFL6M_02220</name>
</gene>